<proteinExistence type="predicted"/>
<name>A0A0C1JGT3_9BACT</name>
<protein>
    <submittedName>
        <fullName evidence="1">Uncharacterized protein</fullName>
    </submittedName>
</protein>
<comment type="caution">
    <text evidence="1">The sequence shown here is derived from an EMBL/GenBank/DDBJ whole genome shotgun (WGS) entry which is preliminary data.</text>
</comment>
<evidence type="ECO:0000313" key="1">
    <source>
        <dbReference type="EMBL" id="KIC70665.1"/>
    </source>
</evidence>
<gene>
    <name evidence="1" type="ORF">DB44_GU00010</name>
</gene>
<dbReference type="PANTHER" id="PTHR33153">
    <property type="entry name" value="MYND-TYPE DOMAIN-CONTAINING PROTEIN"/>
    <property type="match status" value="1"/>
</dbReference>
<evidence type="ECO:0000313" key="2">
    <source>
        <dbReference type="Proteomes" id="UP000031465"/>
    </source>
</evidence>
<dbReference type="EMBL" id="JSAN01000163">
    <property type="protein sequence ID" value="KIC70665.1"/>
    <property type="molecule type" value="Genomic_DNA"/>
</dbReference>
<reference evidence="1 2" key="1">
    <citation type="journal article" date="2014" name="Mol. Biol. Evol.">
        <title>Massive expansion of Ubiquitination-related gene families within the Chlamydiae.</title>
        <authorList>
            <person name="Domman D."/>
            <person name="Collingro A."/>
            <person name="Lagkouvardos I."/>
            <person name="Gehre L."/>
            <person name="Weinmaier T."/>
            <person name="Rattei T."/>
            <person name="Subtil A."/>
            <person name="Horn M."/>
        </authorList>
    </citation>
    <scope>NUCLEOTIDE SEQUENCE [LARGE SCALE GENOMIC DNA]</scope>
    <source>
        <strain evidence="1 2">EI2</strain>
    </source>
</reference>
<dbReference type="AlphaFoldDB" id="A0A0C1JGT3"/>
<organism evidence="1 2">
    <name type="scientific">Candidatus Protochlamydia amoebophila</name>
    <dbReference type="NCBI Taxonomy" id="362787"/>
    <lineage>
        <taxon>Bacteria</taxon>
        <taxon>Pseudomonadati</taxon>
        <taxon>Chlamydiota</taxon>
        <taxon>Chlamydiia</taxon>
        <taxon>Parachlamydiales</taxon>
        <taxon>Parachlamydiaceae</taxon>
        <taxon>Candidatus Protochlamydia</taxon>
    </lineage>
</organism>
<dbReference type="PANTHER" id="PTHR33153:SF3">
    <property type="entry name" value="TRAFFICKING PROTEIN PARTICLE COMPLEX SUBUNIT 11 DOMAIN-CONTAINING PROTEIN"/>
    <property type="match status" value="1"/>
</dbReference>
<sequence length="151" mass="16923">MPTLFIPGLQLFLHLTLLLWKAHGFSRKKWHAAKQIFISGGRVPIHNTTGQQQPSNATSNTHLWLTTFFDVIGDRLPDATIHLPISLTWREVHSMCANAHPSTVPVLTYSAMLKHIASHFGYVKLPKNSRLGKCSACIDFAQQQLESQKPS</sequence>
<dbReference type="PATRIC" id="fig|362787.3.peg.2126"/>
<dbReference type="Proteomes" id="UP000031465">
    <property type="component" value="Unassembled WGS sequence"/>
</dbReference>
<accession>A0A0C1JGT3</accession>